<evidence type="ECO:0000313" key="2">
    <source>
        <dbReference type="Proteomes" id="UP000594874"/>
    </source>
</evidence>
<accession>A0ABX6TZC3</accession>
<keyword evidence="2" id="KW-1185">Reference proteome</keyword>
<organism evidence="1 2">
    <name type="scientific">Campylobacter cuniculorum</name>
    <dbReference type="NCBI Taxonomy" id="374106"/>
    <lineage>
        <taxon>Bacteria</taxon>
        <taxon>Pseudomonadati</taxon>
        <taxon>Campylobacterota</taxon>
        <taxon>Epsilonproteobacteria</taxon>
        <taxon>Campylobacterales</taxon>
        <taxon>Campylobacteraceae</taxon>
        <taxon>Campylobacter</taxon>
    </lineage>
</organism>
<name>A0ABX6TZC3_9BACT</name>
<dbReference type="Proteomes" id="UP000594874">
    <property type="component" value="Chromosome"/>
</dbReference>
<dbReference type="RefSeq" id="WP_027305026.1">
    <property type="nucleotide sequence ID" value="NZ_CP063091.1"/>
</dbReference>
<protein>
    <submittedName>
        <fullName evidence="1">Uncharacterized protein</fullName>
    </submittedName>
</protein>
<sequence length="73" mass="8094">MNALKTDFNTTKTNLAKTIKFNGEAAALEAMNAVKTQWTGAYKTATQAVKVSDITNLITYFVTQTTNIQNKYK</sequence>
<dbReference type="EMBL" id="CP063091">
    <property type="protein sequence ID" value="QOR05127.1"/>
    <property type="molecule type" value="Genomic_DNA"/>
</dbReference>
<evidence type="ECO:0000313" key="1">
    <source>
        <dbReference type="EMBL" id="QOR05127.1"/>
    </source>
</evidence>
<reference evidence="1 2" key="1">
    <citation type="submission" date="2020-10" db="EMBL/GenBank/DDBJ databases">
        <title>Campylobacter and Helicobacter PacBio genomes.</title>
        <authorList>
            <person name="Lane C."/>
        </authorList>
    </citation>
    <scope>NUCLEOTIDE SEQUENCE [LARGE SCALE GENOMIC DNA]</scope>
    <source>
        <strain evidence="1 2">2010D-8469</strain>
    </source>
</reference>
<proteinExistence type="predicted"/>
<gene>
    <name evidence="1" type="ORF">A0071_04140</name>
</gene>